<dbReference type="SMART" id="SM00320">
    <property type="entry name" value="WD40"/>
    <property type="match status" value="4"/>
</dbReference>
<dbReference type="InterPro" id="IPR001680">
    <property type="entry name" value="WD40_rpt"/>
</dbReference>
<accession>A0A1W1EFD0</accession>
<dbReference type="InterPro" id="IPR011047">
    <property type="entry name" value="Quinoprotein_ADH-like_sf"/>
</dbReference>
<dbReference type="EMBL" id="FPKX01000059">
    <property type="protein sequence ID" value="SFZ98726.1"/>
    <property type="molecule type" value="Genomic_DNA"/>
</dbReference>
<dbReference type="InterPro" id="IPR015943">
    <property type="entry name" value="WD40/YVTN_repeat-like_dom_sf"/>
</dbReference>
<evidence type="ECO:0000313" key="1">
    <source>
        <dbReference type="EMBL" id="SFZ98726.1"/>
    </source>
</evidence>
<dbReference type="Gene3D" id="2.130.10.10">
    <property type="entry name" value="YVTN repeat-like/Quinoprotein amine dehydrogenase"/>
    <property type="match status" value="1"/>
</dbReference>
<organism evidence="1">
    <name type="scientific">hydrothermal vent metagenome</name>
    <dbReference type="NCBI Taxonomy" id="652676"/>
    <lineage>
        <taxon>unclassified sequences</taxon>
        <taxon>metagenomes</taxon>
        <taxon>ecological metagenomes</taxon>
    </lineage>
</organism>
<sequence>MKLIKVLLTIVFILTAIIYARDIKPIVTINTSGIVSDFVEDNGFLYVATDSGIVDIIDLSKEKIVKKIKLKPLTTAQGDVIPARIHAIDRYKGKTLLVSSDVNAYRNVWIDDGIELKKVIDSSKHLMPKSAFFINENRILLGSFGSDITLYDNSDNTQLYNSHISESTMGGMVLTEDKRRMVVSDESGNVRLIDINSSKVIKTFSSEHVDNIYRVAYANGIIVTAGQDRRIGVYAKNGTAYHLKSNFLVYAVGLSPSGDRALFSSGEEHYLQLFNTKTKKIGNRLVGHYAIPNKILFINEDSVISSGDEERIFFWNLKKK</sequence>
<dbReference type="SUPFAM" id="SSF50998">
    <property type="entry name" value="Quinoprotein alcohol dehydrogenase-like"/>
    <property type="match status" value="1"/>
</dbReference>
<gene>
    <name evidence="1" type="ORF">MNB_SV-5-389</name>
</gene>
<protein>
    <submittedName>
        <fullName evidence="1">Periplasmic nitrate reductase component NapL</fullName>
    </submittedName>
</protein>
<dbReference type="AlphaFoldDB" id="A0A1W1EFD0"/>
<reference evidence="1" key="1">
    <citation type="submission" date="2016-10" db="EMBL/GenBank/DDBJ databases">
        <authorList>
            <person name="de Groot N.N."/>
        </authorList>
    </citation>
    <scope>NUCLEOTIDE SEQUENCE</scope>
</reference>
<name>A0A1W1EFD0_9ZZZZ</name>
<proteinExistence type="predicted"/>